<proteinExistence type="predicted"/>
<feature type="non-terminal residue" evidence="1">
    <location>
        <position position="147"/>
    </location>
</feature>
<gene>
    <name evidence="1" type="ORF">METZ01_LOCUS515877</name>
</gene>
<accession>A0A383F2V3</accession>
<evidence type="ECO:0000313" key="1">
    <source>
        <dbReference type="EMBL" id="SVE63023.1"/>
    </source>
</evidence>
<protein>
    <submittedName>
        <fullName evidence="1">Uncharacterized protein</fullName>
    </submittedName>
</protein>
<dbReference type="EMBL" id="UINC01230761">
    <property type="protein sequence ID" value="SVE63023.1"/>
    <property type="molecule type" value="Genomic_DNA"/>
</dbReference>
<sequence length="147" mass="16294">MSTGRNILLVGSMALDNAEQVFRAAAKTFGHRLKRIPDGETGERSAWIRWQWSAYKNNTALFEDTRADLFHHQGFAGQSFKARSDVNPADIDVVPLGYADCAEKSYREFKQLKESGVVHQGCRFQVSLPTPAAGLAAFVIPADHDKV</sequence>
<reference evidence="1" key="1">
    <citation type="submission" date="2018-05" db="EMBL/GenBank/DDBJ databases">
        <authorList>
            <person name="Lanie J.A."/>
            <person name="Ng W.-L."/>
            <person name="Kazmierczak K.M."/>
            <person name="Andrzejewski T.M."/>
            <person name="Davidsen T.M."/>
            <person name="Wayne K.J."/>
            <person name="Tettelin H."/>
            <person name="Glass J.I."/>
            <person name="Rusch D."/>
            <person name="Podicherti R."/>
            <person name="Tsui H.-C.T."/>
            <person name="Winkler M.E."/>
        </authorList>
    </citation>
    <scope>NUCLEOTIDE SEQUENCE</scope>
</reference>
<dbReference type="AlphaFoldDB" id="A0A383F2V3"/>
<name>A0A383F2V3_9ZZZZ</name>
<organism evidence="1">
    <name type="scientific">marine metagenome</name>
    <dbReference type="NCBI Taxonomy" id="408172"/>
    <lineage>
        <taxon>unclassified sequences</taxon>
        <taxon>metagenomes</taxon>
        <taxon>ecological metagenomes</taxon>
    </lineage>
</organism>